<evidence type="ECO:0000313" key="10">
    <source>
        <dbReference type="EMBL" id="KAK0409019.1"/>
    </source>
</evidence>
<protein>
    <recommendedName>
        <fullName evidence="2">DNA-directed DNA polymerase</fullName>
        <ecNumber evidence="2">2.7.7.7</ecNumber>
    </recommendedName>
</protein>
<dbReference type="SUPFAM" id="SSF56672">
    <property type="entry name" value="DNA/RNA polymerases"/>
    <property type="match status" value="1"/>
</dbReference>
<keyword evidence="7" id="KW-0238">DNA-binding</keyword>
<comment type="similarity">
    <text evidence="1">Belongs to the DNA polymerase type-B family.</text>
</comment>
<proteinExistence type="inferred from homology"/>
<evidence type="ECO:0000256" key="6">
    <source>
        <dbReference type="ARBA" id="ARBA00022932"/>
    </source>
</evidence>
<keyword evidence="4" id="KW-0548">Nucleotidyltransferase</keyword>
<gene>
    <name evidence="10" type="ORF">QR680_004295</name>
</gene>
<dbReference type="EMBL" id="JAUCMV010000003">
    <property type="protein sequence ID" value="KAK0409019.1"/>
    <property type="molecule type" value="Genomic_DNA"/>
</dbReference>
<dbReference type="GO" id="GO:0003677">
    <property type="term" value="F:DNA binding"/>
    <property type="evidence" value="ECO:0007669"/>
    <property type="project" value="UniProtKB-KW"/>
</dbReference>
<reference evidence="10" key="1">
    <citation type="submission" date="2023-06" db="EMBL/GenBank/DDBJ databases">
        <title>Genomic analysis of the entomopathogenic nematode Steinernema hermaphroditum.</title>
        <authorList>
            <person name="Schwarz E.M."/>
            <person name="Heppert J.K."/>
            <person name="Baniya A."/>
            <person name="Schwartz H.T."/>
            <person name="Tan C.-H."/>
            <person name="Antoshechkin I."/>
            <person name="Sternberg P.W."/>
            <person name="Goodrich-Blair H."/>
            <person name="Dillman A.R."/>
        </authorList>
    </citation>
    <scope>NUCLEOTIDE SEQUENCE</scope>
    <source>
        <strain evidence="10">PS9179</strain>
        <tissue evidence="10">Whole animal</tissue>
    </source>
</reference>
<evidence type="ECO:0000256" key="8">
    <source>
        <dbReference type="ARBA" id="ARBA00049244"/>
    </source>
</evidence>
<evidence type="ECO:0000256" key="4">
    <source>
        <dbReference type="ARBA" id="ARBA00022695"/>
    </source>
</evidence>
<dbReference type="Gene3D" id="3.40.960.10">
    <property type="entry name" value="VSR Endonuclease"/>
    <property type="match status" value="1"/>
</dbReference>
<dbReference type="GO" id="GO:0006260">
    <property type="term" value="P:DNA replication"/>
    <property type="evidence" value="ECO:0007669"/>
    <property type="project" value="UniProtKB-KW"/>
</dbReference>
<dbReference type="AlphaFoldDB" id="A0AA39HPC0"/>
<dbReference type="GO" id="GO:0003887">
    <property type="term" value="F:DNA-directed DNA polymerase activity"/>
    <property type="evidence" value="ECO:0007669"/>
    <property type="project" value="UniProtKB-KW"/>
</dbReference>
<dbReference type="Proteomes" id="UP001175271">
    <property type="component" value="Unassembled WGS sequence"/>
</dbReference>
<dbReference type="Gene3D" id="1.10.287.690">
    <property type="entry name" value="Helix hairpin bin"/>
    <property type="match status" value="1"/>
</dbReference>
<dbReference type="GO" id="GO:0006281">
    <property type="term" value="P:DNA repair"/>
    <property type="evidence" value="ECO:0007669"/>
    <property type="project" value="UniProtKB-ARBA"/>
</dbReference>
<dbReference type="InterPro" id="IPR004868">
    <property type="entry name" value="DNA-dir_DNA_pol_B_mt/vir"/>
</dbReference>
<dbReference type="EC" id="2.7.7.7" evidence="2"/>
<dbReference type="Gene3D" id="3.90.1600.10">
    <property type="entry name" value="Palm domain of DNA polymerase"/>
    <property type="match status" value="1"/>
</dbReference>
<keyword evidence="5" id="KW-0235">DNA replication</keyword>
<keyword evidence="3" id="KW-0808">Transferase</keyword>
<evidence type="ECO:0000256" key="5">
    <source>
        <dbReference type="ARBA" id="ARBA00022705"/>
    </source>
</evidence>
<dbReference type="PANTHER" id="PTHR33568:SF3">
    <property type="entry name" value="DNA-DIRECTED DNA POLYMERASE"/>
    <property type="match status" value="1"/>
</dbReference>
<dbReference type="InterPro" id="IPR023211">
    <property type="entry name" value="DNA_pol_palm_dom_sf"/>
</dbReference>
<evidence type="ECO:0000259" key="9">
    <source>
        <dbReference type="Pfam" id="PF03175"/>
    </source>
</evidence>
<dbReference type="Pfam" id="PF03175">
    <property type="entry name" value="DNA_pol_B_2"/>
    <property type="match status" value="1"/>
</dbReference>
<sequence length="739" mass="85712">MQHKEKQRQNKYSRCEGFKFCEICKKGYEYNSKKPHNCLLHEWAKFRFLLWDVETVQSTLDNGEIKLLDKHTPNCIVVQKVCEQCYGSRINRQCSNCGTRQKIFTYANCGQLTVTEKFCEWLFSDKTNKGYTALAHYGSGFDHFFIMDYIHKALAEDEDVALLREGVLAYRKMQMELTKDSDENSLGLDPFQNCVTIASFCMLVFKTLFLKPDTIANIPEKGYRAFQKTSRQALLKLLYMKKTKAGYDQLQTKMSPGGEHKIELDNGKFYLCDGFIPPTPEDDPHFMGTVIEVNGCHVHGHEKCYPNREDLALNGKTHKQNYEATMKKEQTLKRMGYEVITIWGCDIDKEVKEDRKTGSENGIAAFFKEFHNLTGSLEIRDAFFGGHTEVFRVLAQKIDGFVIRYLDICSLYPFVNRSKSYPIGAPITISENFKEFREGEDIPYKGIIRCSVDPPPNLRFPVLPYRQNDRLFFTLCRKCSHMENKEKCEHSTEERRLHGTWTHFELNHAIARGYKIHHVVEVLHWDEWTAEEGSLFKDYIDTYLKVKQEASGYPRWVQTDEDKLKYIDDYFNAMGIRLDPSKISKNEGLRWIAKLALNSFWGKLGQRADLTQTEYVKDRADLWKLVTTHGQRIVSMQMYGEFVCAVRFQLEDYARTLLEKIGANAIYSDTDSIIFYDPVDSPLLPTGSNLGDLTDELDGGEIVEIVCAGPKAYAFKWIDSDLYERNRTHLYEDSRDHAR</sequence>
<dbReference type="InterPro" id="IPR043502">
    <property type="entry name" value="DNA/RNA_pol_sf"/>
</dbReference>
<evidence type="ECO:0000256" key="1">
    <source>
        <dbReference type="ARBA" id="ARBA00005755"/>
    </source>
</evidence>
<keyword evidence="6" id="KW-0239">DNA-directed DNA polymerase</keyword>
<organism evidence="10 11">
    <name type="scientific">Steinernema hermaphroditum</name>
    <dbReference type="NCBI Taxonomy" id="289476"/>
    <lineage>
        <taxon>Eukaryota</taxon>
        <taxon>Metazoa</taxon>
        <taxon>Ecdysozoa</taxon>
        <taxon>Nematoda</taxon>
        <taxon>Chromadorea</taxon>
        <taxon>Rhabditida</taxon>
        <taxon>Tylenchina</taxon>
        <taxon>Panagrolaimomorpha</taxon>
        <taxon>Strongyloidoidea</taxon>
        <taxon>Steinernematidae</taxon>
        <taxon>Steinernema</taxon>
    </lineage>
</organism>
<dbReference type="SUPFAM" id="SSF52980">
    <property type="entry name" value="Restriction endonuclease-like"/>
    <property type="match status" value="1"/>
</dbReference>
<dbReference type="GO" id="GO:0000166">
    <property type="term" value="F:nucleotide binding"/>
    <property type="evidence" value="ECO:0007669"/>
    <property type="project" value="InterPro"/>
</dbReference>
<accession>A0AA39HPC0</accession>
<evidence type="ECO:0000256" key="2">
    <source>
        <dbReference type="ARBA" id="ARBA00012417"/>
    </source>
</evidence>
<name>A0AA39HPC0_9BILA</name>
<dbReference type="InterPro" id="IPR011335">
    <property type="entry name" value="Restrct_endonuc-II-like"/>
</dbReference>
<evidence type="ECO:0000313" key="11">
    <source>
        <dbReference type="Proteomes" id="UP001175271"/>
    </source>
</evidence>
<evidence type="ECO:0000256" key="3">
    <source>
        <dbReference type="ARBA" id="ARBA00022679"/>
    </source>
</evidence>
<evidence type="ECO:0000256" key="7">
    <source>
        <dbReference type="ARBA" id="ARBA00023125"/>
    </source>
</evidence>
<feature type="domain" description="DNA-directed DNA polymerase family B mitochondria/virus" evidence="9">
    <location>
        <begin position="378"/>
        <end position="552"/>
    </location>
</feature>
<dbReference type="PANTHER" id="PTHR33568">
    <property type="entry name" value="DNA POLYMERASE"/>
    <property type="match status" value="1"/>
</dbReference>
<comment type="catalytic activity">
    <reaction evidence="8">
        <text>DNA(n) + a 2'-deoxyribonucleoside 5'-triphosphate = DNA(n+1) + diphosphate</text>
        <dbReference type="Rhea" id="RHEA:22508"/>
        <dbReference type="Rhea" id="RHEA-COMP:17339"/>
        <dbReference type="Rhea" id="RHEA-COMP:17340"/>
        <dbReference type="ChEBI" id="CHEBI:33019"/>
        <dbReference type="ChEBI" id="CHEBI:61560"/>
        <dbReference type="ChEBI" id="CHEBI:173112"/>
        <dbReference type="EC" id="2.7.7.7"/>
    </reaction>
</comment>
<comment type="caution">
    <text evidence="10">The sequence shown here is derived from an EMBL/GenBank/DDBJ whole genome shotgun (WGS) entry which is preliminary data.</text>
</comment>
<keyword evidence="11" id="KW-1185">Reference proteome</keyword>